<name>A0A315EP38_9BURK</name>
<evidence type="ECO:0000313" key="6">
    <source>
        <dbReference type="Proteomes" id="UP000251341"/>
    </source>
</evidence>
<dbReference type="InterPro" id="IPR013088">
    <property type="entry name" value="Znf_NHR/GATA"/>
</dbReference>
<evidence type="ECO:0000256" key="1">
    <source>
        <dbReference type="ARBA" id="ARBA00022723"/>
    </source>
</evidence>
<dbReference type="SUPFAM" id="SSF57716">
    <property type="entry name" value="Glucocorticoid receptor-like (DNA-binding domain)"/>
    <property type="match status" value="1"/>
</dbReference>
<evidence type="ECO:0000256" key="4">
    <source>
        <dbReference type="SAM" id="MobiDB-lite"/>
    </source>
</evidence>
<feature type="binding site" evidence="3">
    <location>
        <position position="14"/>
    </location>
    <ligand>
        <name>Zn(2+)</name>
        <dbReference type="ChEBI" id="CHEBI:29105"/>
    </ligand>
</feature>
<dbReference type="Pfam" id="PF03884">
    <property type="entry name" value="YacG"/>
    <property type="match status" value="1"/>
</dbReference>
<keyword evidence="1 3" id="KW-0479">Metal-binding</keyword>
<reference evidence="5 6" key="1">
    <citation type="submission" date="2017-04" db="EMBL/GenBank/DDBJ databases">
        <title>Unexpected and diverse lifestyles within the genus Limnohabitans.</title>
        <authorList>
            <person name="Kasalicky V."/>
            <person name="Mehrshad M."/>
            <person name="Andrei S.-A."/>
            <person name="Salcher M."/>
            <person name="Kratochvilova H."/>
            <person name="Simek K."/>
            <person name="Ghai R."/>
        </authorList>
    </citation>
    <scope>NUCLEOTIDE SEQUENCE [LARGE SCALE GENOMIC DNA]</scope>
    <source>
        <strain evidence="5 6">MWH-C5</strain>
    </source>
</reference>
<proteinExistence type="inferred from homology"/>
<sequence length="66" mass="7453">MSDAEVRIVVCPQCGGPSRYEAANVYRPFCGERCRNIDLGAWANEEHRLPDQTPQDDADFENTPLQ</sequence>
<comment type="similarity">
    <text evidence="3">Belongs to the DNA gyrase inhibitor YacG family.</text>
</comment>
<dbReference type="PANTHER" id="PTHR36150">
    <property type="entry name" value="DNA GYRASE INHIBITOR YACG"/>
    <property type="match status" value="1"/>
</dbReference>
<feature type="binding site" evidence="3">
    <location>
        <position position="34"/>
    </location>
    <ligand>
        <name>Zn(2+)</name>
        <dbReference type="ChEBI" id="CHEBI:29105"/>
    </ligand>
</feature>
<keyword evidence="6" id="KW-1185">Reference proteome</keyword>
<feature type="binding site" evidence="3">
    <location>
        <position position="11"/>
    </location>
    <ligand>
        <name>Zn(2+)</name>
        <dbReference type="ChEBI" id="CHEBI:29105"/>
    </ligand>
</feature>
<dbReference type="InterPro" id="IPR005584">
    <property type="entry name" value="DNA_gyrase_inhibitor_YacG"/>
</dbReference>
<comment type="cofactor">
    <cofactor evidence="3">
        <name>Zn(2+)</name>
        <dbReference type="ChEBI" id="CHEBI:29105"/>
    </cofactor>
    <text evidence="3">Binds 1 zinc ion.</text>
</comment>
<evidence type="ECO:0000256" key="3">
    <source>
        <dbReference type="HAMAP-Rule" id="MF_00649"/>
    </source>
</evidence>
<dbReference type="Proteomes" id="UP000251341">
    <property type="component" value="Unassembled WGS sequence"/>
</dbReference>
<protein>
    <recommendedName>
        <fullName evidence="3">DNA gyrase inhibitor YacG</fullName>
    </recommendedName>
</protein>
<feature type="binding site" evidence="3">
    <location>
        <position position="30"/>
    </location>
    <ligand>
        <name>Zn(2+)</name>
        <dbReference type="ChEBI" id="CHEBI:29105"/>
    </ligand>
</feature>
<dbReference type="RefSeq" id="WP_108358298.1">
    <property type="nucleotide sequence ID" value="NZ_NESP01000001.1"/>
</dbReference>
<dbReference type="GO" id="GO:0008657">
    <property type="term" value="F:DNA topoisomerase type II (double strand cut, ATP-hydrolyzing) inhibitor activity"/>
    <property type="evidence" value="ECO:0007669"/>
    <property type="project" value="UniProtKB-UniRule"/>
</dbReference>
<dbReference type="GO" id="GO:0008270">
    <property type="term" value="F:zinc ion binding"/>
    <property type="evidence" value="ECO:0007669"/>
    <property type="project" value="UniProtKB-UniRule"/>
</dbReference>
<evidence type="ECO:0000256" key="2">
    <source>
        <dbReference type="ARBA" id="ARBA00022833"/>
    </source>
</evidence>
<comment type="function">
    <text evidence="3">Inhibits all the catalytic activities of DNA gyrase by preventing its interaction with DNA. Acts by binding directly to the C-terminal domain of GyrB, which probably disrupts DNA binding by the gyrase.</text>
</comment>
<accession>A0A315EP38</accession>
<feature type="region of interest" description="Disordered" evidence="4">
    <location>
        <begin position="45"/>
        <end position="66"/>
    </location>
</feature>
<dbReference type="EMBL" id="NESP01000001">
    <property type="protein sequence ID" value="PUE59001.1"/>
    <property type="molecule type" value="Genomic_DNA"/>
</dbReference>
<gene>
    <name evidence="3" type="primary">yacG</name>
    <name evidence="5" type="ORF">B9Z44_04975</name>
</gene>
<keyword evidence="2 3" id="KW-0862">Zinc</keyword>
<comment type="subunit">
    <text evidence="3">Interacts with GyrB.</text>
</comment>
<evidence type="ECO:0000313" key="5">
    <source>
        <dbReference type="EMBL" id="PUE59001.1"/>
    </source>
</evidence>
<organism evidence="5 6">
    <name type="scientific">Limnohabitans curvus</name>
    <dbReference type="NCBI Taxonomy" id="323423"/>
    <lineage>
        <taxon>Bacteria</taxon>
        <taxon>Pseudomonadati</taxon>
        <taxon>Pseudomonadota</taxon>
        <taxon>Betaproteobacteria</taxon>
        <taxon>Burkholderiales</taxon>
        <taxon>Comamonadaceae</taxon>
        <taxon>Limnohabitans</taxon>
    </lineage>
</organism>
<dbReference type="Gene3D" id="3.30.50.10">
    <property type="entry name" value="Erythroid Transcription Factor GATA-1, subunit A"/>
    <property type="match status" value="1"/>
</dbReference>
<dbReference type="GO" id="GO:0006355">
    <property type="term" value="P:regulation of DNA-templated transcription"/>
    <property type="evidence" value="ECO:0007669"/>
    <property type="project" value="InterPro"/>
</dbReference>
<comment type="caution">
    <text evidence="5">The sequence shown here is derived from an EMBL/GenBank/DDBJ whole genome shotgun (WGS) entry which is preliminary data.</text>
</comment>
<dbReference type="HAMAP" id="MF_00649">
    <property type="entry name" value="DNA_gyrase_inhibitor_YacG"/>
    <property type="match status" value="1"/>
</dbReference>
<dbReference type="PANTHER" id="PTHR36150:SF1">
    <property type="entry name" value="DNA GYRASE INHIBITOR YACG"/>
    <property type="match status" value="1"/>
</dbReference>
<dbReference type="AlphaFoldDB" id="A0A315EP38"/>